<dbReference type="GO" id="GO:0005634">
    <property type="term" value="C:nucleus"/>
    <property type="evidence" value="ECO:0007669"/>
    <property type="project" value="UniProtKB-SubCell"/>
</dbReference>
<keyword evidence="7" id="KW-1185">Reference proteome</keyword>
<dbReference type="EMBL" id="UYSL01008185">
    <property type="protein sequence ID" value="VDL67999.1"/>
    <property type="molecule type" value="Genomic_DNA"/>
</dbReference>
<accession>A0A0N4XPF8</accession>
<evidence type="ECO:0000256" key="2">
    <source>
        <dbReference type="ARBA" id="ARBA00023015"/>
    </source>
</evidence>
<evidence type="ECO:0000256" key="3">
    <source>
        <dbReference type="ARBA" id="ARBA00023163"/>
    </source>
</evidence>
<evidence type="ECO:0000313" key="6">
    <source>
        <dbReference type="EMBL" id="VDL67999.1"/>
    </source>
</evidence>
<evidence type="ECO:0000259" key="5">
    <source>
        <dbReference type="Pfam" id="PF00870"/>
    </source>
</evidence>
<protein>
    <submittedName>
        <fullName evidence="8">P53 domain-containing protein</fullName>
    </submittedName>
</protein>
<dbReference type="SUPFAM" id="SSF49417">
    <property type="entry name" value="p53-like transcription factors"/>
    <property type="match status" value="1"/>
</dbReference>
<evidence type="ECO:0000256" key="1">
    <source>
        <dbReference type="ARBA" id="ARBA00004123"/>
    </source>
</evidence>
<dbReference type="STRING" id="27835.A0A0N4XPF8"/>
<gene>
    <name evidence="6" type="ORF">NBR_LOCUS4410</name>
</gene>
<organism evidence="8">
    <name type="scientific">Nippostrongylus brasiliensis</name>
    <name type="common">Rat hookworm</name>
    <dbReference type="NCBI Taxonomy" id="27835"/>
    <lineage>
        <taxon>Eukaryota</taxon>
        <taxon>Metazoa</taxon>
        <taxon>Ecdysozoa</taxon>
        <taxon>Nematoda</taxon>
        <taxon>Chromadorea</taxon>
        <taxon>Rhabditida</taxon>
        <taxon>Rhabditina</taxon>
        <taxon>Rhabditomorpha</taxon>
        <taxon>Strongyloidea</taxon>
        <taxon>Heligmosomidae</taxon>
        <taxon>Nippostrongylus</taxon>
    </lineage>
</organism>
<dbReference type="GO" id="GO:0003700">
    <property type="term" value="F:DNA-binding transcription factor activity"/>
    <property type="evidence" value="ECO:0007669"/>
    <property type="project" value="InterPro"/>
</dbReference>
<sequence length="70" mass="8222">MTLYSKSDLMVPFMFAFSNVVDPHSRIRVRAEYTEERYATKAVERCPNHQYKDSKWYEISLDASIKGTGR</sequence>
<proteinExistence type="predicted"/>
<keyword evidence="2" id="KW-0805">Transcription regulation</keyword>
<dbReference type="Proteomes" id="UP000271162">
    <property type="component" value="Unassembled WGS sequence"/>
</dbReference>
<name>A0A0N4XPF8_NIPBR</name>
<dbReference type="GO" id="GO:0000976">
    <property type="term" value="F:transcription cis-regulatory region binding"/>
    <property type="evidence" value="ECO:0007669"/>
    <property type="project" value="InterPro"/>
</dbReference>
<dbReference type="Gene3D" id="2.60.40.720">
    <property type="match status" value="1"/>
</dbReference>
<dbReference type="WBParaSite" id="NBR_0000441001-mRNA-1">
    <property type="protein sequence ID" value="NBR_0000441001-mRNA-1"/>
    <property type="gene ID" value="NBR_0000441001"/>
</dbReference>
<dbReference type="InterPro" id="IPR008967">
    <property type="entry name" value="p53-like_TF_DNA-bd_sf"/>
</dbReference>
<reference evidence="8" key="1">
    <citation type="submission" date="2017-02" db="UniProtKB">
        <authorList>
            <consortium name="WormBaseParasite"/>
        </authorList>
    </citation>
    <scope>IDENTIFICATION</scope>
</reference>
<evidence type="ECO:0000313" key="8">
    <source>
        <dbReference type="WBParaSite" id="NBR_0000441001-mRNA-1"/>
    </source>
</evidence>
<dbReference type="AlphaFoldDB" id="A0A0N4XPF8"/>
<evidence type="ECO:0000313" key="7">
    <source>
        <dbReference type="Proteomes" id="UP000271162"/>
    </source>
</evidence>
<evidence type="ECO:0000256" key="4">
    <source>
        <dbReference type="ARBA" id="ARBA00023242"/>
    </source>
</evidence>
<dbReference type="Pfam" id="PF00870">
    <property type="entry name" value="P53"/>
    <property type="match status" value="1"/>
</dbReference>
<feature type="domain" description="p53 DNA-binding" evidence="5">
    <location>
        <begin position="2"/>
        <end position="55"/>
    </location>
</feature>
<keyword evidence="3" id="KW-0804">Transcription</keyword>
<reference evidence="6 7" key="2">
    <citation type="submission" date="2018-11" db="EMBL/GenBank/DDBJ databases">
        <authorList>
            <consortium name="Pathogen Informatics"/>
        </authorList>
    </citation>
    <scope>NUCLEOTIDE SEQUENCE [LARGE SCALE GENOMIC DNA]</scope>
</reference>
<comment type="subcellular location">
    <subcellularLocation>
        <location evidence="1">Nucleus</location>
    </subcellularLocation>
</comment>
<keyword evidence="4" id="KW-0539">Nucleus</keyword>
<dbReference type="InterPro" id="IPR011615">
    <property type="entry name" value="p53_DNA-bd"/>
</dbReference>
<dbReference type="InterPro" id="IPR012346">
    <property type="entry name" value="p53/RUNT-type_TF_DNA-bd_sf"/>
</dbReference>